<evidence type="ECO:0000313" key="1">
    <source>
        <dbReference type="EMBL" id="KAJ7986628.1"/>
    </source>
</evidence>
<accession>A0ACC2F5L7</accession>
<name>A0ACC2F5L7_DALPE</name>
<protein>
    <submittedName>
        <fullName evidence="1">Uncharacterized protein</fullName>
    </submittedName>
</protein>
<proteinExistence type="predicted"/>
<evidence type="ECO:0000313" key="2">
    <source>
        <dbReference type="Proteomes" id="UP001157502"/>
    </source>
</evidence>
<reference evidence="1" key="1">
    <citation type="submission" date="2021-05" db="EMBL/GenBank/DDBJ databases">
        <authorList>
            <person name="Pan Q."/>
            <person name="Jouanno E."/>
            <person name="Zahm M."/>
            <person name="Klopp C."/>
            <person name="Cabau C."/>
            <person name="Louis A."/>
            <person name="Berthelot C."/>
            <person name="Parey E."/>
            <person name="Roest Crollius H."/>
            <person name="Montfort J."/>
            <person name="Robinson-Rechavi M."/>
            <person name="Bouchez O."/>
            <person name="Lampietro C."/>
            <person name="Lopez Roques C."/>
            <person name="Donnadieu C."/>
            <person name="Postlethwait J."/>
            <person name="Bobe J."/>
            <person name="Dillon D."/>
            <person name="Chandos A."/>
            <person name="von Hippel F."/>
            <person name="Guiguen Y."/>
        </authorList>
    </citation>
    <scope>NUCLEOTIDE SEQUENCE</scope>
    <source>
        <strain evidence="1">YG-Jan2019</strain>
    </source>
</reference>
<dbReference type="EMBL" id="CM055761">
    <property type="protein sequence ID" value="KAJ7986628.1"/>
    <property type="molecule type" value="Genomic_DNA"/>
</dbReference>
<dbReference type="Proteomes" id="UP001157502">
    <property type="component" value="Chromosome 34"/>
</dbReference>
<keyword evidence="2" id="KW-1185">Reference proteome</keyword>
<organism evidence="1 2">
    <name type="scientific">Dallia pectoralis</name>
    <name type="common">Alaska blackfish</name>
    <dbReference type="NCBI Taxonomy" id="75939"/>
    <lineage>
        <taxon>Eukaryota</taxon>
        <taxon>Metazoa</taxon>
        <taxon>Chordata</taxon>
        <taxon>Craniata</taxon>
        <taxon>Vertebrata</taxon>
        <taxon>Euteleostomi</taxon>
        <taxon>Actinopterygii</taxon>
        <taxon>Neopterygii</taxon>
        <taxon>Teleostei</taxon>
        <taxon>Protacanthopterygii</taxon>
        <taxon>Esociformes</taxon>
        <taxon>Umbridae</taxon>
        <taxon>Dallia</taxon>
    </lineage>
</organism>
<gene>
    <name evidence="1" type="ORF">DPEC_G00341850</name>
</gene>
<sequence>MHHLPTSERKVASNTFQFTEITNAKAIVDFFFFMCLYINIQSRPCHTFNVTQYRSSMKKYIFYFF</sequence>
<comment type="caution">
    <text evidence="1">The sequence shown here is derived from an EMBL/GenBank/DDBJ whole genome shotgun (WGS) entry which is preliminary data.</text>
</comment>